<name>A0A8H4FIZ9_COLGL</name>
<reference evidence="2" key="1">
    <citation type="journal article" date="2020" name="Phytopathology">
        <title>Genome sequence and comparative analysis of Colletotrichum gloeosporioides isolated from Liriodendron leaves.</title>
        <authorList>
            <person name="Fu F.F."/>
            <person name="Hao Z."/>
            <person name="Wang P."/>
            <person name="Lu Y."/>
            <person name="Xue L.J."/>
            <person name="Wei G."/>
            <person name="Tian Y."/>
            <person name="Baishi H."/>
            <person name="Xu H."/>
            <person name="Shi J."/>
            <person name="Cheng T."/>
            <person name="Wang G."/>
            <person name="Yi Y."/>
            <person name="Chen J."/>
        </authorList>
    </citation>
    <scope>NUCLEOTIDE SEQUENCE</scope>
    <source>
        <strain evidence="2">Lc1</strain>
    </source>
</reference>
<feature type="domain" description="Beta-ketoacyl synthase C-terminal" evidence="1">
    <location>
        <begin position="47"/>
        <end position="100"/>
    </location>
</feature>
<dbReference type="AlphaFoldDB" id="A0A8H4FIZ9"/>
<dbReference type="Gene3D" id="3.40.47.10">
    <property type="match status" value="1"/>
</dbReference>
<evidence type="ECO:0000259" key="1">
    <source>
        <dbReference type="Pfam" id="PF02801"/>
    </source>
</evidence>
<keyword evidence="3" id="KW-1185">Reference proteome</keyword>
<dbReference type="InterPro" id="IPR052568">
    <property type="entry name" value="PKS-FAS_Synthase"/>
</dbReference>
<gene>
    <name evidence="2" type="ORF">GCG54_00011664</name>
</gene>
<dbReference type="PANTHER" id="PTHR43074:SF1">
    <property type="entry name" value="BETA-KETOACYL SYNTHASE FAMILY PROTEIN-RELATED"/>
    <property type="match status" value="1"/>
</dbReference>
<dbReference type="InterPro" id="IPR016039">
    <property type="entry name" value="Thiolase-like"/>
</dbReference>
<organism evidence="2 3">
    <name type="scientific">Colletotrichum gloeosporioides</name>
    <name type="common">Anthracnose fungus</name>
    <name type="synonym">Glomerella cingulata</name>
    <dbReference type="NCBI Taxonomy" id="474922"/>
    <lineage>
        <taxon>Eukaryota</taxon>
        <taxon>Fungi</taxon>
        <taxon>Dikarya</taxon>
        <taxon>Ascomycota</taxon>
        <taxon>Pezizomycotina</taxon>
        <taxon>Sordariomycetes</taxon>
        <taxon>Hypocreomycetidae</taxon>
        <taxon>Glomerellales</taxon>
        <taxon>Glomerellaceae</taxon>
        <taxon>Colletotrichum</taxon>
        <taxon>Colletotrichum gloeosporioides species complex</taxon>
    </lineage>
</organism>
<sequence>MSPREAQQTDTMQHRALATACEALERVASIFVKRIEDVEVDNDNILGVAVDAGTNQSADAVSITPHNAGTKAEFATQIMRPAGVDPLDVEFIEIHESGTQI</sequence>
<accession>A0A8H4FIZ9</accession>
<dbReference type="SUPFAM" id="SSF53901">
    <property type="entry name" value="Thiolase-like"/>
    <property type="match status" value="1"/>
</dbReference>
<proteinExistence type="predicted"/>
<evidence type="ECO:0000313" key="2">
    <source>
        <dbReference type="EMBL" id="KAF3803825.1"/>
    </source>
</evidence>
<comment type="caution">
    <text evidence="2">The sequence shown here is derived from an EMBL/GenBank/DDBJ whole genome shotgun (WGS) entry which is preliminary data.</text>
</comment>
<dbReference type="RefSeq" id="XP_045262984.1">
    <property type="nucleotide sequence ID" value="XM_045411563.1"/>
</dbReference>
<dbReference type="Proteomes" id="UP000613401">
    <property type="component" value="Unassembled WGS sequence"/>
</dbReference>
<evidence type="ECO:0000313" key="3">
    <source>
        <dbReference type="Proteomes" id="UP000613401"/>
    </source>
</evidence>
<reference evidence="2" key="2">
    <citation type="submission" date="2020-03" db="EMBL/GenBank/DDBJ databases">
        <authorList>
            <person name="Fu F.-F."/>
            <person name="Chen J."/>
        </authorList>
    </citation>
    <scope>NUCLEOTIDE SEQUENCE</scope>
    <source>
        <strain evidence="2">Lc1</strain>
    </source>
</reference>
<dbReference type="GO" id="GO:0016746">
    <property type="term" value="F:acyltransferase activity"/>
    <property type="evidence" value="ECO:0007669"/>
    <property type="project" value="InterPro"/>
</dbReference>
<dbReference type="GeneID" id="69018790"/>
<dbReference type="EMBL" id="WVTB01000053">
    <property type="protein sequence ID" value="KAF3803825.1"/>
    <property type="molecule type" value="Genomic_DNA"/>
</dbReference>
<dbReference type="PANTHER" id="PTHR43074">
    <property type="entry name" value="OMEGA-3 POLYUNSATURATED FATTY ACID SYNTHASE PFAB-RELATED"/>
    <property type="match status" value="1"/>
</dbReference>
<dbReference type="Pfam" id="PF02801">
    <property type="entry name" value="Ketoacyl-synt_C"/>
    <property type="match status" value="1"/>
</dbReference>
<protein>
    <submittedName>
        <fullName evidence="2">Atrochrysone carboxylic acid synthase</fullName>
    </submittedName>
</protein>
<dbReference type="InterPro" id="IPR014031">
    <property type="entry name" value="Ketoacyl_synth_C"/>
</dbReference>